<dbReference type="GO" id="GO:0016020">
    <property type="term" value="C:membrane"/>
    <property type="evidence" value="ECO:0007669"/>
    <property type="project" value="UniProtKB-SubCell"/>
</dbReference>
<feature type="transmembrane region" description="Helical" evidence="6">
    <location>
        <begin position="71"/>
        <end position="89"/>
    </location>
</feature>
<feature type="transmembrane region" description="Helical" evidence="6">
    <location>
        <begin position="183"/>
        <end position="203"/>
    </location>
</feature>
<dbReference type="PANTHER" id="PTHR32322:SF2">
    <property type="entry name" value="EAMA DOMAIN-CONTAINING PROTEIN"/>
    <property type="match status" value="1"/>
</dbReference>
<dbReference type="AlphaFoldDB" id="A0AAV4LBR1"/>
<evidence type="ECO:0000259" key="7">
    <source>
        <dbReference type="Pfam" id="PF00892"/>
    </source>
</evidence>
<dbReference type="Pfam" id="PF00892">
    <property type="entry name" value="EamA"/>
    <property type="match status" value="2"/>
</dbReference>
<feature type="domain" description="EamA" evidence="7">
    <location>
        <begin position="152"/>
        <end position="286"/>
    </location>
</feature>
<keyword evidence="9" id="KW-1185">Reference proteome</keyword>
<dbReference type="InterPro" id="IPR050638">
    <property type="entry name" value="AA-Vitamin_Transporters"/>
</dbReference>
<evidence type="ECO:0000256" key="1">
    <source>
        <dbReference type="ARBA" id="ARBA00004127"/>
    </source>
</evidence>
<dbReference type="SUPFAM" id="SSF103481">
    <property type="entry name" value="Multidrug resistance efflux transporter EmrE"/>
    <property type="match status" value="2"/>
</dbReference>
<feature type="transmembrane region" description="Helical" evidence="6">
    <location>
        <begin position="271"/>
        <end position="287"/>
    </location>
</feature>
<feature type="transmembrane region" description="Helical" evidence="6">
    <location>
        <begin position="151"/>
        <end position="171"/>
    </location>
</feature>
<feature type="transmembrane region" description="Helical" evidence="6">
    <location>
        <begin position="124"/>
        <end position="145"/>
    </location>
</feature>
<feature type="domain" description="EamA" evidence="7">
    <location>
        <begin position="11"/>
        <end position="140"/>
    </location>
</feature>
<reference evidence="8" key="1">
    <citation type="journal article" date="2023" name="Int. J. Syst. Evol. Microbiol.">
        <title>Collibacillus ludicampi gen. nov., sp. nov., a new soil bacterium of the family Alicyclobacillaceae.</title>
        <authorList>
            <person name="Jojima T."/>
            <person name="Ioku Y."/>
            <person name="Fukuta Y."/>
            <person name="Shirasaka N."/>
            <person name="Matsumura Y."/>
            <person name="Mori M."/>
        </authorList>
    </citation>
    <scope>NUCLEOTIDE SEQUENCE</scope>
    <source>
        <strain evidence="8">TP075</strain>
    </source>
</reference>
<keyword evidence="4 6" id="KW-1133">Transmembrane helix</keyword>
<dbReference type="Gene3D" id="1.10.3730.20">
    <property type="match status" value="1"/>
</dbReference>
<accession>A0AAV4LBR1</accession>
<evidence type="ECO:0000313" key="8">
    <source>
        <dbReference type="EMBL" id="GIM45292.1"/>
    </source>
</evidence>
<evidence type="ECO:0000256" key="2">
    <source>
        <dbReference type="ARBA" id="ARBA00007362"/>
    </source>
</evidence>
<protein>
    <submittedName>
        <fullName evidence="8">Multidrug transporter</fullName>
    </submittedName>
</protein>
<keyword evidence="3 6" id="KW-0812">Transmembrane</keyword>
<comment type="subcellular location">
    <subcellularLocation>
        <location evidence="1">Endomembrane system</location>
        <topology evidence="1">Multi-pass membrane protein</topology>
    </subcellularLocation>
</comment>
<evidence type="ECO:0000256" key="6">
    <source>
        <dbReference type="SAM" id="Phobius"/>
    </source>
</evidence>
<evidence type="ECO:0000256" key="3">
    <source>
        <dbReference type="ARBA" id="ARBA00022692"/>
    </source>
</evidence>
<dbReference type="Proteomes" id="UP001057291">
    <property type="component" value="Unassembled WGS sequence"/>
</dbReference>
<dbReference type="InterPro" id="IPR000620">
    <property type="entry name" value="EamA_dom"/>
</dbReference>
<evidence type="ECO:0000256" key="4">
    <source>
        <dbReference type="ARBA" id="ARBA00022989"/>
    </source>
</evidence>
<evidence type="ECO:0000313" key="9">
    <source>
        <dbReference type="Proteomes" id="UP001057291"/>
    </source>
</evidence>
<feature type="transmembrane region" description="Helical" evidence="6">
    <location>
        <begin position="7"/>
        <end position="27"/>
    </location>
</feature>
<dbReference type="RefSeq" id="WP_282198507.1">
    <property type="nucleotide sequence ID" value="NZ_BOQE01000001.1"/>
</dbReference>
<dbReference type="PANTHER" id="PTHR32322">
    <property type="entry name" value="INNER MEMBRANE TRANSPORTER"/>
    <property type="match status" value="1"/>
</dbReference>
<comment type="caution">
    <text evidence="8">The sequence shown here is derived from an EMBL/GenBank/DDBJ whole genome shotgun (WGS) entry which is preliminary data.</text>
</comment>
<name>A0AAV4LBR1_9BACL</name>
<dbReference type="EMBL" id="BOQE01000001">
    <property type="protein sequence ID" value="GIM45292.1"/>
    <property type="molecule type" value="Genomic_DNA"/>
</dbReference>
<evidence type="ECO:0000256" key="5">
    <source>
        <dbReference type="ARBA" id="ARBA00023136"/>
    </source>
</evidence>
<feature type="transmembrane region" description="Helical" evidence="6">
    <location>
        <begin position="249"/>
        <end position="265"/>
    </location>
</feature>
<feature type="transmembrane region" description="Helical" evidence="6">
    <location>
        <begin position="33"/>
        <end position="51"/>
    </location>
</feature>
<feature type="transmembrane region" description="Helical" evidence="6">
    <location>
        <begin position="95"/>
        <end position="117"/>
    </location>
</feature>
<keyword evidence="5 6" id="KW-0472">Membrane</keyword>
<feature type="transmembrane region" description="Helical" evidence="6">
    <location>
        <begin position="215"/>
        <end position="237"/>
    </location>
</feature>
<dbReference type="InterPro" id="IPR037185">
    <property type="entry name" value="EmrE-like"/>
</dbReference>
<proteinExistence type="inferred from homology"/>
<comment type="similarity">
    <text evidence="2">Belongs to the EamA transporter family.</text>
</comment>
<organism evidence="8 9">
    <name type="scientific">Collibacillus ludicampi</name>
    <dbReference type="NCBI Taxonomy" id="2771369"/>
    <lineage>
        <taxon>Bacteria</taxon>
        <taxon>Bacillati</taxon>
        <taxon>Bacillota</taxon>
        <taxon>Bacilli</taxon>
        <taxon>Bacillales</taxon>
        <taxon>Alicyclobacillaceae</taxon>
        <taxon>Collibacillus</taxon>
    </lineage>
</organism>
<sequence length="303" mass="33106">MEKAKCPVPTIFPLMIGVVSISFSSIFIKWSHAPASILGMYRLLFTVLLMAPFLRKRVQEIQSISRRDWKLLILSGIFLGLHFLFWIGSLKYTTVASSMILTALEPFFVMIGAYLVFKEKTNGTAIICMAFAITGTVFVSGGDIGNSNATAMFGDMLSILGTMAVSVHMLVGQTLSTRMSSFVYSILVFLIATGVFVIYNLIAGVPMIGYPASEWGIFILLAVVPTVFGHVLFNWLLKYVNATTISMSILGEPVGSIILAFFLLGESITDFQIVGGILSISGVLMFLKSNKGTYSHDEHAMES</sequence>
<gene>
    <name evidence="8" type="ORF">DNHGIG_08410</name>
</gene>